<dbReference type="PANTHER" id="PTHR38434:SF1">
    <property type="entry name" value="BLL2549 PROTEIN"/>
    <property type="match status" value="1"/>
</dbReference>
<evidence type="ECO:0000256" key="1">
    <source>
        <dbReference type="SAM" id="Phobius"/>
    </source>
</evidence>
<keyword evidence="1" id="KW-0812">Transmembrane</keyword>
<feature type="transmembrane region" description="Helical" evidence="1">
    <location>
        <begin position="213"/>
        <end position="230"/>
    </location>
</feature>
<reference evidence="2 3" key="1">
    <citation type="submission" date="2015-11" db="EMBL/GenBank/DDBJ databases">
        <title>Genomic analysis of 38 Legionella species identifies large and diverse effector repertoires.</title>
        <authorList>
            <person name="Burstein D."/>
            <person name="Amaro F."/>
            <person name="Zusman T."/>
            <person name="Lifshitz Z."/>
            <person name="Cohen O."/>
            <person name="Gilbert J.A."/>
            <person name="Pupko T."/>
            <person name="Shuman H.A."/>
            <person name="Segal G."/>
        </authorList>
    </citation>
    <scope>NUCLEOTIDE SEQUENCE [LARGE SCALE GENOMIC DNA]</scope>
    <source>
        <strain evidence="2 3">ATCC 43878</strain>
    </source>
</reference>
<dbReference type="RefSeq" id="WP_058441012.1">
    <property type="nucleotide sequence ID" value="NZ_CAAAHU010000009.1"/>
</dbReference>
<feature type="transmembrane region" description="Helical" evidence="1">
    <location>
        <begin position="376"/>
        <end position="399"/>
    </location>
</feature>
<feature type="transmembrane region" description="Helical" evidence="1">
    <location>
        <begin position="347"/>
        <end position="364"/>
    </location>
</feature>
<feature type="transmembrane region" description="Helical" evidence="1">
    <location>
        <begin position="165"/>
        <end position="183"/>
    </location>
</feature>
<accession>A0A0W0SP89</accession>
<feature type="transmembrane region" description="Helical" evidence="1">
    <location>
        <begin position="113"/>
        <end position="132"/>
    </location>
</feature>
<gene>
    <name evidence="2" type="ORF">Lbru_0914</name>
</gene>
<evidence type="ECO:0008006" key="4">
    <source>
        <dbReference type="Google" id="ProtNLM"/>
    </source>
</evidence>
<dbReference type="OrthoDB" id="8554743at2"/>
<dbReference type="PATRIC" id="fig|29422.6.peg.959"/>
<feature type="transmembrane region" description="Helical" evidence="1">
    <location>
        <begin position="487"/>
        <end position="507"/>
    </location>
</feature>
<comment type="caution">
    <text evidence="2">The sequence shown here is derived from an EMBL/GenBank/DDBJ whole genome shotgun (WGS) entry which is preliminary data.</text>
</comment>
<feature type="transmembrane region" description="Helical" evidence="1">
    <location>
        <begin position="405"/>
        <end position="424"/>
    </location>
</feature>
<feature type="transmembrane region" description="Helical" evidence="1">
    <location>
        <begin position="436"/>
        <end position="455"/>
    </location>
</feature>
<dbReference type="Proteomes" id="UP000054742">
    <property type="component" value="Unassembled WGS sequence"/>
</dbReference>
<name>A0A0W0SP89_9GAMM</name>
<sequence length="539" mass="60352">MDKTRLEEQLRVIETRLSTLENQLNVNQSSQWTEPSPSPVPPLKTSKIQTAKSGNWLGIIAIICFIVAAGFIVKLSIESGWLTPARQIGLATLLGLALIASGIVLLNMDRKYASLLPAAGIIIFYLSTFAAHRLYSLILFQTAIAITVLISSFCIWLYIKIKHDLYSIITAIGAYTAPLILGVDASTVFSLYYCIICSFTFATISIWVQSRTLTMISAYLAILTTAIIGFELNQDTLIAIVLACHFIIFSLGTYFYTQTTKQYLTETEAWSLFPVLIIFYVMEYYFIDRSYPNLAPWISLVFAGFLFGLYLSAKKWFPNQSLNSQPLILAFVTVVAFHSIYLELLPINVRPWLFVFITVGYLFMPGTRLQNKKTSFFIPMLALITILAMEYLAMLSSLLLSDFDISWFIVSVASFLSIWLLLLFDNKGFAKKEDHGYLLLATAHLLGIAGLYQLMTDYGSLAVSASWLFYAVLVISFAFFRKDKTMARSALIVLGFAAGKALLYDAASTPTTIRIFCLLLTGVVLYGSGFLIRRIAEWK</sequence>
<feature type="transmembrane region" description="Helical" evidence="1">
    <location>
        <begin position="461"/>
        <end position="480"/>
    </location>
</feature>
<keyword evidence="3" id="KW-1185">Reference proteome</keyword>
<keyword evidence="1" id="KW-1133">Transmembrane helix</keyword>
<dbReference type="PANTHER" id="PTHR38434">
    <property type="entry name" value="BLL2549 PROTEIN"/>
    <property type="match status" value="1"/>
</dbReference>
<protein>
    <recommendedName>
        <fullName evidence="4">DUF2339 domain-containing protein</fullName>
    </recommendedName>
</protein>
<evidence type="ECO:0000313" key="2">
    <source>
        <dbReference type="EMBL" id="KTC85118.1"/>
    </source>
</evidence>
<feature type="transmembrane region" description="Helical" evidence="1">
    <location>
        <begin position="513"/>
        <end position="532"/>
    </location>
</feature>
<dbReference type="STRING" id="29422.Lbru_0914"/>
<dbReference type="InterPro" id="IPR019286">
    <property type="entry name" value="DUF2339_TM"/>
</dbReference>
<feature type="transmembrane region" description="Helical" evidence="1">
    <location>
        <begin position="56"/>
        <end position="76"/>
    </location>
</feature>
<proteinExistence type="predicted"/>
<organism evidence="2 3">
    <name type="scientific">Legionella brunensis</name>
    <dbReference type="NCBI Taxonomy" id="29422"/>
    <lineage>
        <taxon>Bacteria</taxon>
        <taxon>Pseudomonadati</taxon>
        <taxon>Pseudomonadota</taxon>
        <taxon>Gammaproteobacteria</taxon>
        <taxon>Legionellales</taxon>
        <taxon>Legionellaceae</taxon>
        <taxon>Legionella</taxon>
    </lineage>
</organism>
<feature type="transmembrane region" description="Helical" evidence="1">
    <location>
        <begin position="236"/>
        <end position="257"/>
    </location>
</feature>
<dbReference type="Pfam" id="PF10101">
    <property type="entry name" value="DUF2339"/>
    <property type="match status" value="1"/>
</dbReference>
<feature type="transmembrane region" description="Helical" evidence="1">
    <location>
        <begin position="293"/>
        <end position="313"/>
    </location>
</feature>
<dbReference type="AlphaFoldDB" id="A0A0W0SP89"/>
<evidence type="ECO:0000313" key="3">
    <source>
        <dbReference type="Proteomes" id="UP000054742"/>
    </source>
</evidence>
<dbReference type="EMBL" id="LNXV01000007">
    <property type="protein sequence ID" value="KTC85118.1"/>
    <property type="molecule type" value="Genomic_DNA"/>
</dbReference>
<feature type="transmembrane region" description="Helical" evidence="1">
    <location>
        <begin position="88"/>
        <end position="106"/>
    </location>
</feature>
<keyword evidence="1" id="KW-0472">Membrane</keyword>
<feature type="transmembrane region" description="Helical" evidence="1">
    <location>
        <begin position="189"/>
        <end position="208"/>
    </location>
</feature>
<feature type="transmembrane region" description="Helical" evidence="1">
    <location>
        <begin position="269"/>
        <end position="287"/>
    </location>
</feature>
<feature type="transmembrane region" description="Helical" evidence="1">
    <location>
        <begin position="325"/>
        <end position="341"/>
    </location>
</feature>
<feature type="transmembrane region" description="Helical" evidence="1">
    <location>
        <begin position="138"/>
        <end position="158"/>
    </location>
</feature>